<evidence type="ECO:0000313" key="1">
    <source>
        <dbReference type="EMBL" id="KJA21035.1"/>
    </source>
</evidence>
<dbReference type="Proteomes" id="UP000054270">
    <property type="component" value="Unassembled WGS sequence"/>
</dbReference>
<name>A0A0D2PMC8_HYPSF</name>
<dbReference type="SUPFAM" id="SSF52058">
    <property type="entry name" value="L domain-like"/>
    <property type="match status" value="1"/>
</dbReference>
<keyword evidence="2" id="KW-1185">Reference proteome</keyword>
<gene>
    <name evidence="1" type="ORF">HYPSUDRAFT_756991</name>
</gene>
<dbReference type="AlphaFoldDB" id="A0A0D2PMC8"/>
<dbReference type="EMBL" id="KN817561">
    <property type="protein sequence ID" value="KJA21035.1"/>
    <property type="molecule type" value="Genomic_DNA"/>
</dbReference>
<organism evidence="1 2">
    <name type="scientific">Hypholoma sublateritium (strain FD-334 SS-4)</name>
    <dbReference type="NCBI Taxonomy" id="945553"/>
    <lineage>
        <taxon>Eukaryota</taxon>
        <taxon>Fungi</taxon>
        <taxon>Dikarya</taxon>
        <taxon>Basidiomycota</taxon>
        <taxon>Agaricomycotina</taxon>
        <taxon>Agaricomycetes</taxon>
        <taxon>Agaricomycetidae</taxon>
        <taxon>Agaricales</taxon>
        <taxon>Agaricineae</taxon>
        <taxon>Strophariaceae</taxon>
        <taxon>Hypholoma</taxon>
    </lineage>
</organism>
<evidence type="ECO:0000313" key="2">
    <source>
        <dbReference type="Proteomes" id="UP000054270"/>
    </source>
</evidence>
<accession>A0A0D2PMC8</accession>
<reference evidence="2" key="1">
    <citation type="submission" date="2014-04" db="EMBL/GenBank/DDBJ databases">
        <title>Evolutionary Origins and Diversification of the Mycorrhizal Mutualists.</title>
        <authorList>
            <consortium name="DOE Joint Genome Institute"/>
            <consortium name="Mycorrhizal Genomics Consortium"/>
            <person name="Kohler A."/>
            <person name="Kuo A."/>
            <person name="Nagy L.G."/>
            <person name="Floudas D."/>
            <person name="Copeland A."/>
            <person name="Barry K.W."/>
            <person name="Cichocki N."/>
            <person name="Veneault-Fourrey C."/>
            <person name="LaButti K."/>
            <person name="Lindquist E.A."/>
            <person name="Lipzen A."/>
            <person name="Lundell T."/>
            <person name="Morin E."/>
            <person name="Murat C."/>
            <person name="Riley R."/>
            <person name="Ohm R."/>
            <person name="Sun H."/>
            <person name="Tunlid A."/>
            <person name="Henrissat B."/>
            <person name="Grigoriev I.V."/>
            <person name="Hibbett D.S."/>
            <person name="Martin F."/>
        </authorList>
    </citation>
    <scope>NUCLEOTIDE SEQUENCE [LARGE SCALE GENOMIC DNA]</scope>
    <source>
        <strain evidence="2">FD-334 SS-4</strain>
    </source>
</reference>
<proteinExistence type="predicted"/>
<evidence type="ECO:0008006" key="3">
    <source>
        <dbReference type="Google" id="ProtNLM"/>
    </source>
</evidence>
<sequence length="373" mass="43497">MILPHASRWRLLCLRFDRIRDHRVFLQSMTVLGHPISPQNLEVLEIVKTGDYIELSAPSFWPDDKLIFKNGATSKLTWLRVRAFRDGLFPFSFHTITFLQIDKADFMTLKEFECVAQLPALVSLSLSDAEIDAFETPSRPVIAPKLRYFRYQSNCIMFCLWRLLKAPCLELLIFKDVVIEDGNREYSFDPVDRQECDHFPSLKTIGFINCDVFSLEDSNDKFLLHLAQATPDVTRLMILYTEEDHIILPRILEHGDVTYWPNLTTVFYSDKMLSQEDINIIRTRIAEMLKHQATTKPQKHCTYQICNSHLNVLNAEEGDSRDRWKSLQTGEFYDIICSGNVQEVPEWCSWPSELSTEFYYSSEEDFDPDFSTT</sequence>
<protein>
    <recommendedName>
        <fullName evidence="3">F-box domain-containing protein</fullName>
    </recommendedName>
</protein>